<dbReference type="Pfam" id="PF01371">
    <property type="entry name" value="Trp_repressor"/>
    <property type="match status" value="1"/>
</dbReference>
<dbReference type="InterPro" id="IPR038116">
    <property type="entry name" value="TrpR-like_sf"/>
</dbReference>
<dbReference type="EMBL" id="MFKP01000058">
    <property type="protein sequence ID" value="OGG43032.1"/>
    <property type="molecule type" value="Genomic_DNA"/>
</dbReference>
<sequence length="146" mass="16835">MGQVWCYIDGVKVRAKNLTKEQKIETLDALYTAAGSLNGRANMKMFLCDLLSESERVMLGRRIMIARKILAGDGYDQIQLDLKVGKTTVSKVHRWLSDQMPGYEQAIKGLEKELTKRKRKLAPIGTFTYLKKRYPLHFLLFPWPKD</sequence>
<dbReference type="InterPro" id="IPR010921">
    <property type="entry name" value="Trp_repressor/repl_initiator"/>
</dbReference>
<organism evidence="1 2">
    <name type="scientific">Candidatus Kaiserbacteria bacterium RIFCSPHIGHO2_01_FULL_48_10</name>
    <dbReference type="NCBI Taxonomy" id="1798476"/>
    <lineage>
        <taxon>Bacteria</taxon>
        <taxon>Candidatus Kaiseribacteriota</taxon>
    </lineage>
</organism>
<dbReference type="Proteomes" id="UP000178249">
    <property type="component" value="Unassembled WGS sequence"/>
</dbReference>
<dbReference type="InterPro" id="IPR000831">
    <property type="entry name" value="Trp_repress"/>
</dbReference>
<reference evidence="1 2" key="1">
    <citation type="journal article" date="2016" name="Nat. Commun.">
        <title>Thousands of microbial genomes shed light on interconnected biogeochemical processes in an aquifer system.</title>
        <authorList>
            <person name="Anantharaman K."/>
            <person name="Brown C.T."/>
            <person name="Hug L.A."/>
            <person name="Sharon I."/>
            <person name="Castelle C.J."/>
            <person name="Probst A.J."/>
            <person name="Thomas B.C."/>
            <person name="Singh A."/>
            <person name="Wilkins M.J."/>
            <person name="Karaoz U."/>
            <person name="Brodie E.L."/>
            <person name="Williams K.H."/>
            <person name="Hubbard S.S."/>
            <person name="Banfield J.F."/>
        </authorList>
    </citation>
    <scope>NUCLEOTIDE SEQUENCE [LARGE SCALE GENOMIC DNA]</scope>
</reference>
<dbReference type="GO" id="GO:0043565">
    <property type="term" value="F:sequence-specific DNA binding"/>
    <property type="evidence" value="ECO:0007669"/>
    <property type="project" value="InterPro"/>
</dbReference>
<gene>
    <name evidence="1" type="ORF">A2841_03150</name>
</gene>
<evidence type="ECO:0008006" key="3">
    <source>
        <dbReference type="Google" id="ProtNLM"/>
    </source>
</evidence>
<evidence type="ECO:0000313" key="2">
    <source>
        <dbReference type="Proteomes" id="UP000178249"/>
    </source>
</evidence>
<dbReference type="AlphaFoldDB" id="A0A1F6C1X5"/>
<evidence type="ECO:0000313" key="1">
    <source>
        <dbReference type="EMBL" id="OGG43032.1"/>
    </source>
</evidence>
<name>A0A1F6C1X5_9BACT</name>
<accession>A0A1F6C1X5</accession>
<comment type="caution">
    <text evidence="1">The sequence shown here is derived from an EMBL/GenBank/DDBJ whole genome shotgun (WGS) entry which is preliminary data.</text>
</comment>
<dbReference type="Gene3D" id="1.10.1270.10">
    <property type="entry name" value="TrpR-like"/>
    <property type="match status" value="1"/>
</dbReference>
<dbReference type="SUPFAM" id="SSF48295">
    <property type="entry name" value="TrpR-like"/>
    <property type="match status" value="1"/>
</dbReference>
<dbReference type="GO" id="GO:0003700">
    <property type="term" value="F:DNA-binding transcription factor activity"/>
    <property type="evidence" value="ECO:0007669"/>
    <property type="project" value="InterPro"/>
</dbReference>
<protein>
    <recommendedName>
        <fullName evidence="3">TrpR like protein, YerC/YecD</fullName>
    </recommendedName>
</protein>
<proteinExistence type="predicted"/>